<gene>
    <name evidence="7" type="ORF">DLJ53_13955</name>
</gene>
<dbReference type="InterPro" id="IPR017871">
    <property type="entry name" value="ABC_transporter-like_CS"/>
</dbReference>
<dbReference type="GO" id="GO:0008643">
    <property type="term" value="P:carbohydrate transport"/>
    <property type="evidence" value="ECO:0007669"/>
    <property type="project" value="InterPro"/>
</dbReference>
<evidence type="ECO:0000256" key="1">
    <source>
        <dbReference type="ARBA" id="ARBA00004417"/>
    </source>
</evidence>
<evidence type="ECO:0000256" key="3">
    <source>
        <dbReference type="ARBA" id="ARBA00022448"/>
    </source>
</evidence>
<keyword evidence="5 7" id="KW-0067">ATP-binding</keyword>
<dbReference type="InterPro" id="IPR003439">
    <property type="entry name" value="ABC_transporter-like_ATP-bd"/>
</dbReference>
<dbReference type="RefSeq" id="WP_111346075.1">
    <property type="nucleotide sequence ID" value="NZ_QHHQ01000002.1"/>
</dbReference>
<dbReference type="GO" id="GO:0140359">
    <property type="term" value="F:ABC-type transporter activity"/>
    <property type="evidence" value="ECO:0007669"/>
    <property type="project" value="InterPro"/>
</dbReference>
<accession>A0A8B2NXC1</accession>
<dbReference type="GO" id="GO:0005524">
    <property type="term" value="F:ATP binding"/>
    <property type="evidence" value="ECO:0007669"/>
    <property type="project" value="UniProtKB-KW"/>
</dbReference>
<dbReference type="PANTHER" id="PTHR43875:SF1">
    <property type="entry name" value="OSMOPROTECTIVE COMPOUNDS UPTAKE ATP-BINDING PROTEIN GGTA"/>
    <property type="match status" value="1"/>
</dbReference>
<dbReference type="InterPro" id="IPR047641">
    <property type="entry name" value="ABC_transpr_MalK/UgpC-like"/>
</dbReference>
<dbReference type="FunFam" id="3.40.50.300:FF:000042">
    <property type="entry name" value="Maltose/maltodextrin ABC transporter, ATP-binding protein"/>
    <property type="match status" value="1"/>
</dbReference>
<dbReference type="InterPro" id="IPR027417">
    <property type="entry name" value="P-loop_NTPase"/>
</dbReference>
<dbReference type="InterPro" id="IPR015855">
    <property type="entry name" value="ABC_transpr_MalK-like"/>
</dbReference>
<dbReference type="Gene3D" id="3.40.50.300">
    <property type="entry name" value="P-loop containing nucleotide triphosphate hydrolases"/>
    <property type="match status" value="1"/>
</dbReference>
<comment type="subcellular location">
    <subcellularLocation>
        <location evidence="1">Cell inner membrane</location>
        <topology evidence="1">Peripheral membrane protein</topology>
    </subcellularLocation>
</comment>
<dbReference type="SUPFAM" id="SSF50331">
    <property type="entry name" value="MOP-like"/>
    <property type="match status" value="1"/>
</dbReference>
<dbReference type="SUPFAM" id="SSF52540">
    <property type="entry name" value="P-loop containing nucleoside triphosphate hydrolases"/>
    <property type="match status" value="1"/>
</dbReference>
<dbReference type="OrthoDB" id="9802264at2"/>
<evidence type="ECO:0000313" key="8">
    <source>
        <dbReference type="Proteomes" id="UP000249590"/>
    </source>
</evidence>
<keyword evidence="8" id="KW-1185">Reference proteome</keyword>
<dbReference type="Proteomes" id="UP000249590">
    <property type="component" value="Unassembled WGS sequence"/>
</dbReference>
<evidence type="ECO:0000259" key="6">
    <source>
        <dbReference type="PROSITE" id="PS50893"/>
    </source>
</evidence>
<organism evidence="7 8">
    <name type="scientific">Acuticoccus sediminis</name>
    <dbReference type="NCBI Taxonomy" id="2184697"/>
    <lineage>
        <taxon>Bacteria</taxon>
        <taxon>Pseudomonadati</taxon>
        <taxon>Pseudomonadota</taxon>
        <taxon>Alphaproteobacteria</taxon>
        <taxon>Hyphomicrobiales</taxon>
        <taxon>Amorphaceae</taxon>
        <taxon>Acuticoccus</taxon>
    </lineage>
</organism>
<evidence type="ECO:0000256" key="4">
    <source>
        <dbReference type="ARBA" id="ARBA00022741"/>
    </source>
</evidence>
<proteinExistence type="inferred from homology"/>
<dbReference type="Gene3D" id="2.40.50.100">
    <property type="match status" value="1"/>
</dbReference>
<protein>
    <submittedName>
        <fullName evidence="7">ABC transporter ATP-binding protein</fullName>
    </submittedName>
</protein>
<dbReference type="InterPro" id="IPR012340">
    <property type="entry name" value="NA-bd_OB-fold"/>
</dbReference>
<feature type="domain" description="ABC transporter" evidence="6">
    <location>
        <begin position="4"/>
        <end position="241"/>
    </location>
</feature>
<name>A0A8B2NXC1_9HYPH</name>
<evidence type="ECO:0000256" key="5">
    <source>
        <dbReference type="ARBA" id="ARBA00022840"/>
    </source>
</evidence>
<dbReference type="InterPro" id="IPR003593">
    <property type="entry name" value="AAA+_ATPase"/>
</dbReference>
<dbReference type="InterPro" id="IPR008995">
    <property type="entry name" value="Mo/tungstate-bd_C_term_dom"/>
</dbReference>
<comment type="similarity">
    <text evidence="2">Belongs to the ABC transporter superfamily.</text>
</comment>
<dbReference type="CDD" id="cd03301">
    <property type="entry name" value="ABC_MalK_N"/>
    <property type="match status" value="1"/>
</dbReference>
<dbReference type="PROSITE" id="PS00211">
    <property type="entry name" value="ABC_TRANSPORTER_1"/>
    <property type="match status" value="1"/>
</dbReference>
<dbReference type="SMART" id="SM00382">
    <property type="entry name" value="AAA"/>
    <property type="match status" value="1"/>
</dbReference>
<dbReference type="GO" id="GO:0016887">
    <property type="term" value="F:ATP hydrolysis activity"/>
    <property type="evidence" value="ECO:0007669"/>
    <property type="project" value="InterPro"/>
</dbReference>
<keyword evidence="4" id="KW-0547">Nucleotide-binding</keyword>
<evidence type="ECO:0000313" key="7">
    <source>
        <dbReference type="EMBL" id="RAI02453.1"/>
    </source>
</evidence>
<sequence>MTAAALHNATKRFGDTVAVADATLEVADGEFVVLLGPTGAGKTTTLRLFAGLETPEEGRVTIAGEDVTRLGPAERDVAFVFQQYSLYPHLTVYENLAFPLKAPGRASGGRRVSADAIRRRVTEIAELLRIESKLGNRVTALSGGEMQRVSIGRALVREPNLFLMDEPLSSLDAKLREDLRVELKRIQRDLGATILYVTHDQLEAMTLADRIGVLASGRLVQVDTPRAVYETPADVYAAQRLGSPQINLVPPGTLAIGGTPAGAATVGVRPEDVVLHKGAANGTGVTGQILTIEHFGVETIALVEIAGRHVHALVGPRADFAHGTAVVASVRPGAALYFDSAGVRLS</sequence>
<dbReference type="Pfam" id="PF00005">
    <property type="entry name" value="ABC_tran"/>
    <property type="match status" value="1"/>
</dbReference>
<dbReference type="AlphaFoldDB" id="A0A8B2NXC1"/>
<dbReference type="Pfam" id="PF08402">
    <property type="entry name" value="TOBE_2"/>
    <property type="match status" value="1"/>
</dbReference>
<dbReference type="PROSITE" id="PS50893">
    <property type="entry name" value="ABC_TRANSPORTER_2"/>
    <property type="match status" value="1"/>
</dbReference>
<dbReference type="InterPro" id="IPR013611">
    <property type="entry name" value="Transp-assoc_OB_typ2"/>
</dbReference>
<reference evidence="7 8" key="1">
    <citation type="submission" date="2018-05" db="EMBL/GenBank/DDBJ databases">
        <title>Acuticoccus sediminis sp. nov., isolated from deep-sea sediment of Indian Ocean.</title>
        <authorList>
            <person name="Liu X."/>
            <person name="Lai Q."/>
            <person name="Du Y."/>
            <person name="Sun F."/>
            <person name="Zhang X."/>
            <person name="Wang S."/>
            <person name="Shao Z."/>
        </authorList>
    </citation>
    <scope>NUCLEOTIDE SEQUENCE [LARGE SCALE GENOMIC DNA]</scope>
    <source>
        <strain evidence="7 8">PTG4-2</strain>
    </source>
</reference>
<comment type="caution">
    <text evidence="7">The sequence shown here is derived from an EMBL/GenBank/DDBJ whole genome shotgun (WGS) entry which is preliminary data.</text>
</comment>
<dbReference type="PANTHER" id="PTHR43875">
    <property type="entry name" value="MALTODEXTRIN IMPORT ATP-BINDING PROTEIN MSMX"/>
    <property type="match status" value="1"/>
</dbReference>
<dbReference type="EMBL" id="QHHQ01000002">
    <property type="protein sequence ID" value="RAI02453.1"/>
    <property type="molecule type" value="Genomic_DNA"/>
</dbReference>
<dbReference type="GO" id="GO:0055052">
    <property type="term" value="C:ATP-binding cassette (ABC) transporter complex, substrate-binding subunit-containing"/>
    <property type="evidence" value="ECO:0007669"/>
    <property type="project" value="TreeGrafter"/>
</dbReference>
<evidence type="ECO:0000256" key="2">
    <source>
        <dbReference type="ARBA" id="ARBA00005417"/>
    </source>
</evidence>
<dbReference type="Gene3D" id="2.40.50.140">
    <property type="entry name" value="Nucleic acid-binding proteins"/>
    <property type="match status" value="1"/>
</dbReference>
<keyword evidence="3" id="KW-0813">Transport</keyword>